<dbReference type="VEuPathDB" id="FungiDB:RhiirFUN_003612"/>
<organism evidence="2">
    <name type="scientific">Rhizophagus irregularis (strain DAOM 181602 / DAOM 197198 / MUCL 43194)</name>
    <name type="common">Arbuscular mycorrhizal fungus</name>
    <name type="synonym">Glomus intraradices</name>
    <dbReference type="NCBI Taxonomy" id="747089"/>
    <lineage>
        <taxon>Eukaryota</taxon>
        <taxon>Fungi</taxon>
        <taxon>Fungi incertae sedis</taxon>
        <taxon>Mucoromycota</taxon>
        <taxon>Glomeromycotina</taxon>
        <taxon>Glomeromycetes</taxon>
        <taxon>Glomerales</taxon>
        <taxon>Glomeraceae</taxon>
        <taxon>Rhizophagus</taxon>
    </lineage>
</organism>
<feature type="region of interest" description="Disordered" evidence="1">
    <location>
        <begin position="359"/>
        <end position="390"/>
    </location>
</feature>
<feature type="non-terminal residue" evidence="2">
    <location>
        <position position="644"/>
    </location>
</feature>
<evidence type="ECO:0008006" key="3">
    <source>
        <dbReference type="Google" id="ProtNLM"/>
    </source>
</evidence>
<feature type="region of interest" description="Disordered" evidence="1">
    <location>
        <begin position="154"/>
        <end position="197"/>
    </location>
</feature>
<dbReference type="PANTHER" id="PTHR31511:SF12">
    <property type="entry name" value="RHO TERMINATION FACTOR N-TERMINAL DOMAIN-CONTAINING PROTEIN"/>
    <property type="match status" value="1"/>
</dbReference>
<proteinExistence type="predicted"/>
<sequence length="644" mass="73925">MPDLIFASPFVQRTSGWIKRIIFVNVVAKLLLHHKSFVSIIQVQKINVVYLLRIILTKEGKEKVTPTPVPEPEPEKELPKSKTVITSSKPGEVKRQDAHDRNARKSGEHLRTWGARLRRRWTEITGEECDLPKTLKECQRLHNDLLQADDESFENVHASTPSTKPEQHPTQQNEDQRAEDPEAGPGPTTQANRKKERKIVIPITAVDIHFEECPVGRDLERPHQNQSLMSKWVGIVPHPEENPAYAFNVPVFGHEYAEAPYIPQLISASRPKIKEVYQTELHRKDQIKSAIVVKCLYKLTKKDKEEREDNDDFANRVYKVKHHRDKQVEEALLKGSGYTLERIEEISIEAYTLRRGTGGSYKPTPKKLANTKSTINPDNQGLIDPETNRPSEKCLQGALEKVKLDGIPMPTPICSRIFDKIEEMNPDISISVWEWKEETATPKPVIATLTDITKSEDDKYGQKNHFLWIKNSSRLIYGDSAHKEKKHLCDGCTQSWPSEKALEHHIEWCPGIHENAPQRVTMSVKGVNDFEEFKNYGRMINAPCVIIADFEADNKKCDEAYGGSMRKLAEQKANSFCYLVHWIDTGDVWGPFLYRGENATQEFVRRIDQELVKINEVLVIKHERIETKEDKKRFADAISCWICK</sequence>
<reference evidence="2" key="1">
    <citation type="submission" date="2013-07" db="EMBL/GenBank/DDBJ databases">
        <title>The genome of an arbuscular mycorrhizal fungus provides insights into the evolution of the oldest plant symbiosis.</title>
        <authorList>
            <consortium name="DOE Joint Genome Institute"/>
            <person name="Tisserant E."/>
            <person name="Malbreil M."/>
            <person name="Kuo A."/>
            <person name="Kohler A."/>
            <person name="Symeonidi A."/>
            <person name="Balestrini R."/>
            <person name="Charron P."/>
            <person name="Duensing N."/>
            <person name="Frei-dit-Frey N."/>
            <person name="Gianinazzi-Pearson V."/>
            <person name="Gilbert B."/>
            <person name="Handa Y."/>
            <person name="Hijri M."/>
            <person name="Kaul R."/>
            <person name="Kawaguchi M."/>
            <person name="Krajinski F."/>
            <person name="Lammers P."/>
            <person name="Lapierre D."/>
            <person name="Masclaux F.G."/>
            <person name="Murat C."/>
            <person name="Morin E."/>
            <person name="Ndikumana S."/>
            <person name="Pagni M."/>
            <person name="Petitpierre D."/>
            <person name="Requena N."/>
            <person name="Rosikiewicz P."/>
            <person name="Riley R."/>
            <person name="Saito K."/>
            <person name="San Clemente H."/>
            <person name="Shapiro H."/>
            <person name="van Tuinen D."/>
            <person name="Becard G."/>
            <person name="Bonfante P."/>
            <person name="Paszkowski U."/>
            <person name="Shachar-Hill Y."/>
            <person name="Young J.P."/>
            <person name="Sanders I.R."/>
            <person name="Henrissat B."/>
            <person name="Rensing S.A."/>
            <person name="Grigoriev I.V."/>
            <person name="Corradi N."/>
            <person name="Roux C."/>
            <person name="Martin F."/>
        </authorList>
    </citation>
    <scope>NUCLEOTIDE SEQUENCE</scope>
    <source>
        <strain evidence="2">DAOM 197198</strain>
    </source>
</reference>
<dbReference type="HOGENOM" id="CLU_425528_0_0_1"/>
<gene>
    <name evidence="2" type="ORF">GLOINDRAFT_92186</name>
</gene>
<evidence type="ECO:0000313" key="2">
    <source>
        <dbReference type="EMBL" id="ESA20810.1"/>
    </source>
</evidence>
<dbReference type="VEuPathDB" id="FungiDB:RhiirFUN_016674"/>
<feature type="compositionally biased region" description="Polar residues" evidence="1">
    <location>
        <begin position="157"/>
        <end position="173"/>
    </location>
</feature>
<feature type="region of interest" description="Disordered" evidence="1">
    <location>
        <begin position="62"/>
        <end position="109"/>
    </location>
</feature>
<dbReference type="EMBL" id="KI276977">
    <property type="protein sequence ID" value="ESA20810.1"/>
    <property type="molecule type" value="Genomic_DNA"/>
</dbReference>
<feature type="compositionally biased region" description="Basic and acidic residues" evidence="1">
    <location>
        <begin position="91"/>
        <end position="109"/>
    </location>
</feature>
<dbReference type="AlphaFoldDB" id="U9UK89"/>
<accession>U9UK89</accession>
<evidence type="ECO:0000256" key="1">
    <source>
        <dbReference type="SAM" id="MobiDB-lite"/>
    </source>
</evidence>
<protein>
    <recommendedName>
        <fullName evidence="3">C2H2-type domain-containing protein</fullName>
    </recommendedName>
</protein>
<name>U9UK89_RHIID</name>
<feature type="compositionally biased region" description="Polar residues" evidence="1">
    <location>
        <begin position="370"/>
        <end position="379"/>
    </location>
</feature>
<dbReference type="PANTHER" id="PTHR31511">
    <property type="entry name" value="PROTEIN CBG23764"/>
    <property type="match status" value="1"/>
</dbReference>